<dbReference type="PANTHER" id="PTHR47786">
    <property type="entry name" value="ALPHA-1,4-GLUCAN:MALTOSE-1-PHOSPHATE MALTOSYLTRANSFERASE"/>
    <property type="match status" value="1"/>
</dbReference>
<feature type="region of interest" description="Disordered" evidence="7">
    <location>
        <begin position="276"/>
        <end position="313"/>
    </location>
</feature>
<dbReference type="Gene3D" id="2.60.40.1180">
    <property type="entry name" value="Golgi alpha-mannosidase II"/>
    <property type="match status" value="1"/>
</dbReference>
<comment type="subunit">
    <text evidence="1 6">Homodimer.</text>
</comment>
<dbReference type="SMART" id="SM00642">
    <property type="entry name" value="Aamy"/>
    <property type="match status" value="1"/>
</dbReference>
<evidence type="ECO:0000256" key="5">
    <source>
        <dbReference type="ARBA" id="ARBA00048735"/>
    </source>
</evidence>
<comment type="catalytic activity">
    <reaction evidence="5 6">
        <text>alpha-maltose 1-phosphate + [(1-&gt;4)-alpha-D-glucosyl](n) = [(1-&gt;4)-alpha-D-glucosyl](n+2) + phosphate</text>
        <dbReference type="Rhea" id="RHEA:42692"/>
        <dbReference type="Rhea" id="RHEA-COMP:9584"/>
        <dbReference type="Rhea" id="RHEA-COMP:10183"/>
        <dbReference type="ChEBI" id="CHEBI:15444"/>
        <dbReference type="ChEBI" id="CHEBI:43474"/>
        <dbReference type="ChEBI" id="CHEBI:63576"/>
        <dbReference type="EC" id="2.4.99.16"/>
    </reaction>
</comment>
<keyword evidence="3 6" id="KW-0808">Transferase</keyword>
<evidence type="ECO:0000313" key="10">
    <source>
        <dbReference type="Proteomes" id="UP000220102"/>
    </source>
</evidence>
<dbReference type="InterPro" id="IPR017853">
    <property type="entry name" value="GH"/>
</dbReference>
<comment type="function">
    <text evidence="6">Maltosyltransferase that uses maltose 1-phosphate (M1P) as the sugar donor to elongate linear or branched alpha-(1-&gt;4)-glucans. Is involved in a branched alpha-glucan biosynthetic pathway from trehalose, together with TreS, Mak and GlgB.</text>
</comment>
<dbReference type="SUPFAM" id="SSF51011">
    <property type="entry name" value="Glycosyl hydrolase domain"/>
    <property type="match status" value="1"/>
</dbReference>
<feature type="active site" description="Proton donor" evidence="6">
    <location>
        <position position="444"/>
    </location>
</feature>
<evidence type="ECO:0000256" key="3">
    <source>
        <dbReference type="ARBA" id="ARBA00022679"/>
    </source>
</evidence>
<dbReference type="HAMAP" id="MF_02124">
    <property type="entry name" value="GlgE"/>
    <property type="match status" value="1"/>
</dbReference>
<organism evidence="9 10">
    <name type="scientific">Longibacter salinarum</name>
    <dbReference type="NCBI Taxonomy" id="1850348"/>
    <lineage>
        <taxon>Bacteria</taxon>
        <taxon>Pseudomonadati</taxon>
        <taxon>Rhodothermota</taxon>
        <taxon>Rhodothermia</taxon>
        <taxon>Rhodothermales</taxon>
        <taxon>Salisaetaceae</taxon>
        <taxon>Longibacter</taxon>
    </lineage>
</organism>
<accession>A0A2A8D103</accession>
<dbReference type="Gene3D" id="1.20.58.80">
    <property type="entry name" value="Phosphotransferase system, lactose/cellobiose-type IIA subunit"/>
    <property type="match status" value="1"/>
</dbReference>
<dbReference type="CDD" id="cd11344">
    <property type="entry name" value="AmyAc_GlgE_like"/>
    <property type="match status" value="1"/>
</dbReference>
<keyword evidence="10" id="KW-1185">Reference proteome</keyword>
<evidence type="ECO:0000256" key="4">
    <source>
        <dbReference type="ARBA" id="ARBA00023277"/>
    </source>
</evidence>
<dbReference type="Gene3D" id="3.20.20.80">
    <property type="entry name" value="Glycosidases"/>
    <property type="match status" value="1"/>
</dbReference>
<dbReference type="Proteomes" id="UP000220102">
    <property type="component" value="Unassembled WGS sequence"/>
</dbReference>
<evidence type="ECO:0000256" key="6">
    <source>
        <dbReference type="HAMAP-Rule" id="MF_02124"/>
    </source>
</evidence>
<proteinExistence type="inferred from homology"/>
<dbReference type="GO" id="GO:0004553">
    <property type="term" value="F:hydrolase activity, hydrolyzing O-glycosyl compounds"/>
    <property type="evidence" value="ECO:0007669"/>
    <property type="project" value="InterPro"/>
</dbReference>
<dbReference type="InterPro" id="IPR049171">
    <property type="entry name" value="GLGE_C"/>
</dbReference>
<dbReference type="OrthoDB" id="9805159at2"/>
<dbReference type="InterPro" id="IPR013780">
    <property type="entry name" value="Glyco_hydro_b"/>
</dbReference>
<dbReference type="RefSeq" id="WP_098074815.1">
    <property type="nucleotide sequence ID" value="NZ_PDEQ01000002.1"/>
</dbReference>
<feature type="active site" description="Nucleophile" evidence="6">
    <location>
        <position position="415"/>
    </location>
</feature>
<dbReference type="PANTHER" id="PTHR47786:SF2">
    <property type="entry name" value="GLYCOSYL HYDROLASE FAMILY 13 CATALYTIC DOMAIN-CONTAINING PROTEIN"/>
    <property type="match status" value="1"/>
</dbReference>
<feature type="domain" description="Glycosyl hydrolase family 13 catalytic" evidence="8">
    <location>
        <begin position="232"/>
        <end position="581"/>
    </location>
</feature>
<dbReference type="EMBL" id="PDEQ01000002">
    <property type="protein sequence ID" value="PEN14642.1"/>
    <property type="molecule type" value="Genomic_DNA"/>
</dbReference>
<dbReference type="GO" id="GO:0016758">
    <property type="term" value="F:hexosyltransferase activity"/>
    <property type="evidence" value="ECO:0007669"/>
    <property type="project" value="UniProtKB-UniRule"/>
</dbReference>
<dbReference type="EC" id="2.4.99.16" evidence="6"/>
<dbReference type="InterPro" id="IPR013783">
    <property type="entry name" value="Ig-like_fold"/>
</dbReference>
<feature type="binding site" evidence="6">
    <location>
        <position position="344"/>
    </location>
    <ligand>
        <name>alpha-maltose 1-phosphate</name>
        <dbReference type="ChEBI" id="CHEBI:63576"/>
    </ligand>
</feature>
<gene>
    <name evidence="6" type="primary">glgE</name>
    <name evidence="9" type="ORF">CRI94_06370</name>
</gene>
<keyword evidence="2 6" id="KW-0328">Glycosyltransferase</keyword>
<feature type="binding site" evidence="6">
    <location>
        <position position="379"/>
    </location>
    <ligand>
        <name>alpha-maltose 1-phosphate</name>
        <dbReference type="ChEBI" id="CHEBI:63576"/>
    </ligand>
</feature>
<evidence type="ECO:0000259" key="8">
    <source>
        <dbReference type="SMART" id="SM00642"/>
    </source>
</evidence>
<evidence type="ECO:0000256" key="2">
    <source>
        <dbReference type="ARBA" id="ARBA00022676"/>
    </source>
</evidence>
<evidence type="ECO:0000256" key="7">
    <source>
        <dbReference type="SAM" id="MobiDB-lite"/>
    </source>
</evidence>
<feature type="region of interest" description="Disordered" evidence="7">
    <location>
        <begin position="1"/>
        <end position="36"/>
    </location>
</feature>
<dbReference type="Pfam" id="PF21702">
    <property type="entry name" value="GLGE_C"/>
    <property type="match status" value="1"/>
</dbReference>
<dbReference type="SUPFAM" id="SSF51445">
    <property type="entry name" value="(Trans)glycosidases"/>
    <property type="match status" value="1"/>
</dbReference>
<dbReference type="InterPro" id="IPR026585">
    <property type="entry name" value="GlgE"/>
</dbReference>
<feature type="binding site" evidence="6">
    <location>
        <position position="279"/>
    </location>
    <ligand>
        <name>alpha-maltose 1-phosphate</name>
        <dbReference type="ChEBI" id="CHEBI:63576"/>
    </ligand>
</feature>
<dbReference type="Pfam" id="PF11896">
    <property type="entry name" value="GlgE_dom_N_S"/>
    <property type="match status" value="1"/>
</dbReference>
<dbReference type="Gene3D" id="2.60.40.10">
    <property type="entry name" value="Immunoglobulins"/>
    <property type="match status" value="1"/>
</dbReference>
<dbReference type="AlphaFoldDB" id="A0A2A8D103"/>
<dbReference type="InterPro" id="IPR021828">
    <property type="entry name" value="GlgE_dom_N/S"/>
</dbReference>
<comment type="similarity">
    <text evidence="6">Belongs to the glycosyl hydrolase 13 family. GlgE subfamily.</text>
</comment>
<keyword evidence="4 6" id="KW-0119">Carbohydrate metabolism</keyword>
<evidence type="ECO:0000256" key="1">
    <source>
        <dbReference type="ARBA" id="ARBA00011738"/>
    </source>
</evidence>
<protein>
    <recommendedName>
        <fullName evidence="6">Alpha-1,4-glucan:maltose-1-phosphate maltosyltransferase</fullName>
        <shortName evidence="6">GMPMT</shortName>
        <ecNumber evidence="6">2.4.99.16</ecNumber>
    </recommendedName>
    <alternativeName>
        <fullName evidence="6">(1-&gt;4)-alpha-D-glucan:maltose-1-phosphate alpha-D-maltosyltransferase</fullName>
    </alternativeName>
</protein>
<feature type="site" description="Transition state stabilizer" evidence="6">
    <location>
        <position position="502"/>
    </location>
</feature>
<evidence type="ECO:0000313" key="9">
    <source>
        <dbReference type="EMBL" id="PEN14642.1"/>
    </source>
</evidence>
<comment type="caution">
    <text evidence="9">The sequence shown here is derived from an EMBL/GenBank/DDBJ whole genome shotgun (WGS) entry which is preliminary data.</text>
</comment>
<name>A0A2A8D103_9BACT</name>
<dbReference type="GO" id="GO:0030979">
    <property type="term" value="P:alpha-glucan biosynthetic process"/>
    <property type="evidence" value="ECO:0007669"/>
    <property type="project" value="UniProtKB-UniRule"/>
</dbReference>
<sequence length="695" mass="78957">MTPPPSSSSTSADAAVTGTPEPVDAPAGTTAPDDSTLPKKWSRIMIPFVRPSIEGGIWPIKRSVDESVDVRAGVVVDSHEAIEVELVVTDPEGETTIHRMTPEENDEYSGRFEVTELGRYAYTVRAWLNRFATWQDQFRRRVAGGEPHEELESELQAGVDLVRAAMENADGTDAKKLKADLEAFEAGDEEAAMGEGIAARVRRNAPHDMMVESQTYEVIVDPKIARSGAWYEFFPRSTRDDGKHGTLDDAAERLEGIRDMGFDVVYLPPIHPIGVQHRKGKDNAPTAEPGDPGSPWAIGGLLEDGTKGGHKSVHPDLGGMEAFDRFVEKAEDVGLKVAIDIAFQTSPDHPYVEDHPEWFHHRPDGSIRYAENPPKKYQDVYPINFENEDWPALWTELQDVFQFWIDRGVTIFRVDNPHTKPFAFWEWCLAELRKDTPELIVLSEAFTKPKTMYGLAKLGFNNSYTYFTWRNTKDELTGYAKELFHTDVAEYFRPNFWPNTPDILHDFLVHGGRAAHQLRFVLAATLSSAYGVYGPPYEHVFNHQHPDREEYAKNEKYEIRTWNWDDPMSLQDFMGRVNAIRKDNPALQQMRSIRFHETKNPNLIAYSKKSGDNLIVVVVNLDPHNPQEGQLDLDNGALGLPHDDAFIANDLLNDTRYTWRGQHHYVRLSPDRPAHIFRLEQEGQEHEVFERPVHD</sequence>
<feature type="binding site" evidence="6">
    <location>
        <position position="416"/>
    </location>
    <ligand>
        <name>alpha-maltose 1-phosphate</name>
        <dbReference type="ChEBI" id="CHEBI:63576"/>
    </ligand>
</feature>
<feature type="binding site" evidence="6">
    <location>
        <begin position="556"/>
        <end position="557"/>
    </location>
    <ligand>
        <name>alpha-maltose 1-phosphate</name>
        <dbReference type="ChEBI" id="CHEBI:63576"/>
    </ligand>
</feature>
<reference evidence="9 10" key="1">
    <citation type="submission" date="2017-10" db="EMBL/GenBank/DDBJ databases">
        <title>Draft genome of Longibacter Salinarum.</title>
        <authorList>
            <person name="Goh K.M."/>
            <person name="Shamsir M.S."/>
            <person name="Lim S.W."/>
        </authorList>
    </citation>
    <scope>NUCLEOTIDE SEQUENCE [LARGE SCALE GENOMIC DNA]</scope>
    <source>
        <strain evidence="9 10">KCTC 52045</strain>
    </source>
</reference>
<dbReference type="InterPro" id="IPR006047">
    <property type="entry name" value="GH13_cat_dom"/>
</dbReference>